<reference evidence="3" key="2">
    <citation type="journal article" date="2021" name="Syst. Appl. Microbiol.">
        <title>Roseomonas hellenica sp. nov., isolated from roots of wild-growing Alkanna tinctoria.</title>
        <authorList>
            <person name="Rat A."/>
            <person name="Naranjo H.D."/>
            <person name="Lebbe L."/>
            <person name="Cnockaert M."/>
            <person name="Krigas N."/>
            <person name="Grigoriadou K."/>
            <person name="Maloupa E."/>
            <person name="Willems A."/>
        </authorList>
    </citation>
    <scope>NUCLEOTIDE SEQUENCE</scope>
    <source>
        <strain evidence="3">LMG 31231</strain>
    </source>
</reference>
<feature type="chain" id="PRO_5040778879" description="Rap1a immunity protein domain-containing protein" evidence="1">
    <location>
        <begin position="31"/>
        <end position="149"/>
    </location>
</feature>
<evidence type="ECO:0000256" key="1">
    <source>
        <dbReference type="SAM" id="SignalP"/>
    </source>
</evidence>
<dbReference type="EMBL" id="JAAEDM010000013">
    <property type="protein sequence ID" value="MBR0670954.1"/>
    <property type="molecule type" value="Genomic_DNA"/>
</dbReference>
<name>A0A9X9WUX5_9PROT</name>
<dbReference type="AlphaFoldDB" id="A0A9X9WUX5"/>
<proteinExistence type="predicted"/>
<evidence type="ECO:0000259" key="2">
    <source>
        <dbReference type="Pfam" id="PF18602"/>
    </source>
</evidence>
<organism evidence="3 4">
    <name type="scientific">Neoroseomonas soli</name>
    <dbReference type="NCBI Taxonomy" id="1081025"/>
    <lineage>
        <taxon>Bacteria</taxon>
        <taxon>Pseudomonadati</taxon>
        <taxon>Pseudomonadota</taxon>
        <taxon>Alphaproteobacteria</taxon>
        <taxon>Acetobacterales</taxon>
        <taxon>Acetobacteraceae</taxon>
        <taxon>Neoroseomonas</taxon>
    </lineage>
</organism>
<gene>
    <name evidence="3" type="ORF">GXW76_07200</name>
</gene>
<reference evidence="3" key="1">
    <citation type="submission" date="2020-01" db="EMBL/GenBank/DDBJ databases">
        <authorList>
            <person name="Rat A."/>
        </authorList>
    </citation>
    <scope>NUCLEOTIDE SEQUENCE</scope>
    <source>
        <strain evidence="3">LMG 31231</strain>
    </source>
</reference>
<keyword evidence="4" id="KW-1185">Reference proteome</keyword>
<dbReference type="RefSeq" id="WP_211861331.1">
    <property type="nucleotide sequence ID" value="NZ_JAAEDM010000013.1"/>
</dbReference>
<protein>
    <recommendedName>
        <fullName evidence="2">Rap1a immunity protein domain-containing protein</fullName>
    </recommendedName>
</protein>
<evidence type="ECO:0000313" key="4">
    <source>
        <dbReference type="Proteomes" id="UP001138751"/>
    </source>
</evidence>
<comment type="caution">
    <text evidence="3">The sequence shown here is derived from an EMBL/GenBank/DDBJ whole genome shotgun (WGS) entry which is preliminary data.</text>
</comment>
<feature type="domain" description="Rap1a immunity protein" evidence="2">
    <location>
        <begin position="46"/>
        <end position="140"/>
    </location>
</feature>
<sequence>MLSRTITRALRRSGLAVAVAGAFAAAPAFAQGQPAAGMPAATVHFTTAELARLCGPAADDANAVASRGACYGVLVAVGQMHAMYTSGRQAARPVFCMPETPPTLERVSADFVSWAAANQQYAGARAAEGVLRFGAATYPCQRPAAARRR</sequence>
<dbReference type="Pfam" id="PF18602">
    <property type="entry name" value="Rap1a"/>
    <property type="match status" value="1"/>
</dbReference>
<keyword evidence="1" id="KW-0732">Signal</keyword>
<feature type="signal peptide" evidence="1">
    <location>
        <begin position="1"/>
        <end position="30"/>
    </location>
</feature>
<dbReference type="Proteomes" id="UP001138751">
    <property type="component" value="Unassembled WGS sequence"/>
</dbReference>
<evidence type="ECO:0000313" key="3">
    <source>
        <dbReference type="EMBL" id="MBR0670954.1"/>
    </source>
</evidence>
<accession>A0A9X9WUX5</accession>
<dbReference type="InterPro" id="IPR041238">
    <property type="entry name" value="Rap1a"/>
</dbReference>